<sequence>MFTASRPPLAMDDRRWKPNVEVAPNCPRCASSNTKFCYYNNYSLSQPRYFCKGCRRYWTKGGSLRNIPVGGGCRKNRRARSASLPQTQRACLTSNIGNYEQSTDSCDSNGDSKADIDLAVVFARFLNQNPSTDEPEFRTASELPNDSFNALSESPCSLILGGGEQNSSVFDCHRPNIGEGTDEILVQEVYPREDKVQELIDEDDANGFHLLQALLDDEVVQEVLRSDAATSPNLTWQLPVVNLQELEFSVQSNDHPSRMSLISDSWSCSKR</sequence>
<dbReference type="GO" id="GO:0008270">
    <property type="term" value="F:zinc ion binding"/>
    <property type="evidence" value="ECO:0007669"/>
    <property type="project" value="UniProtKB-KW"/>
</dbReference>
<dbReference type="GO" id="GO:0005634">
    <property type="term" value="C:nucleus"/>
    <property type="evidence" value="ECO:0007669"/>
    <property type="project" value="UniProtKB-SubCell"/>
</dbReference>
<keyword evidence="1 9" id="KW-0479">Metal-binding</keyword>
<keyword evidence="3 9" id="KW-0862">Zinc</keyword>
<evidence type="ECO:0000256" key="9">
    <source>
        <dbReference type="RuleBase" id="RU369094"/>
    </source>
</evidence>
<evidence type="ECO:0000256" key="4">
    <source>
        <dbReference type="ARBA" id="ARBA00023015"/>
    </source>
</evidence>
<dbReference type="EMBL" id="CM031840">
    <property type="protein sequence ID" value="KAG6671653.1"/>
    <property type="molecule type" value="Genomic_DNA"/>
</dbReference>
<dbReference type="GO" id="GO:0003700">
    <property type="term" value="F:DNA-binding transcription factor activity"/>
    <property type="evidence" value="ECO:0007669"/>
    <property type="project" value="UniProtKB-UniRule"/>
</dbReference>
<feature type="domain" description="Dof-type" evidence="10">
    <location>
        <begin position="24"/>
        <end position="78"/>
    </location>
</feature>
<dbReference type="PANTHER" id="PTHR31992">
    <property type="entry name" value="DOF ZINC FINGER PROTEIN DOF1.4-RELATED"/>
    <property type="match status" value="1"/>
</dbReference>
<keyword evidence="6 9" id="KW-0804">Transcription</keyword>
<dbReference type="InterPro" id="IPR045174">
    <property type="entry name" value="Dof"/>
</dbReference>
<comment type="function">
    <text evidence="9">Transcription factor that binds specifically to a 5'-AA[AG]G-3' consensus core sequence.</text>
</comment>
<dbReference type="PROSITE" id="PS50884">
    <property type="entry name" value="ZF_DOF_2"/>
    <property type="match status" value="1"/>
</dbReference>
<evidence type="ECO:0000313" key="12">
    <source>
        <dbReference type="Proteomes" id="UP000811246"/>
    </source>
</evidence>
<evidence type="ECO:0000259" key="10">
    <source>
        <dbReference type="PROSITE" id="PS50884"/>
    </source>
</evidence>
<dbReference type="AlphaFoldDB" id="A0A922D4R9"/>
<comment type="caution">
    <text evidence="11">The sequence shown here is derived from an EMBL/GenBank/DDBJ whole genome shotgun (WGS) entry which is preliminary data.</text>
</comment>
<keyword evidence="5 8" id="KW-0238">DNA-binding</keyword>
<dbReference type="Pfam" id="PF02701">
    <property type="entry name" value="Zn_ribbon_Dof"/>
    <property type="match status" value="1"/>
</dbReference>
<gene>
    <name evidence="11" type="ORF">I3842_16G014600</name>
</gene>
<dbReference type="InterPro" id="IPR003851">
    <property type="entry name" value="Znf_Dof"/>
</dbReference>
<dbReference type="Proteomes" id="UP000811246">
    <property type="component" value="Chromosome 16"/>
</dbReference>
<reference evidence="11" key="1">
    <citation type="submission" date="2021-01" db="EMBL/GenBank/DDBJ databases">
        <authorList>
            <person name="Lovell J.T."/>
            <person name="Bentley N."/>
            <person name="Bhattarai G."/>
            <person name="Jenkins J.W."/>
            <person name="Sreedasyam A."/>
            <person name="Alarcon Y."/>
            <person name="Bock C."/>
            <person name="Boston L."/>
            <person name="Carlson J."/>
            <person name="Cervantes K."/>
            <person name="Clermont K."/>
            <person name="Krom N."/>
            <person name="Kubenka K."/>
            <person name="Mamidi S."/>
            <person name="Mattison C."/>
            <person name="Monteros M."/>
            <person name="Pisani C."/>
            <person name="Plott C."/>
            <person name="Rajasekar S."/>
            <person name="Rhein H.S."/>
            <person name="Rohla C."/>
            <person name="Song M."/>
            <person name="Hilaire R.S."/>
            <person name="Shu S."/>
            <person name="Wells L."/>
            <person name="Wang X."/>
            <person name="Webber J."/>
            <person name="Heerema R.J."/>
            <person name="Klein P."/>
            <person name="Conner P."/>
            <person name="Grauke L."/>
            <person name="Grimwood J."/>
            <person name="Schmutz J."/>
            <person name="Randall J.J."/>
        </authorList>
    </citation>
    <scope>NUCLEOTIDE SEQUENCE</scope>
    <source>
        <tissue evidence="11">Leaf</tissue>
    </source>
</reference>
<evidence type="ECO:0000313" key="11">
    <source>
        <dbReference type="EMBL" id="KAG6671653.1"/>
    </source>
</evidence>
<proteinExistence type="predicted"/>
<evidence type="ECO:0000256" key="6">
    <source>
        <dbReference type="ARBA" id="ARBA00023163"/>
    </source>
</evidence>
<keyword evidence="7 8" id="KW-0539">Nucleus</keyword>
<dbReference type="PROSITE" id="PS01361">
    <property type="entry name" value="ZF_DOF_1"/>
    <property type="match status" value="1"/>
</dbReference>
<comment type="subcellular location">
    <subcellularLocation>
        <location evidence="8 9">Nucleus</location>
    </subcellularLocation>
</comment>
<evidence type="ECO:0000256" key="8">
    <source>
        <dbReference type="PROSITE-ProRule" id="PRU00071"/>
    </source>
</evidence>
<dbReference type="GO" id="GO:0003677">
    <property type="term" value="F:DNA binding"/>
    <property type="evidence" value="ECO:0007669"/>
    <property type="project" value="UniProtKB-UniRule"/>
</dbReference>
<evidence type="ECO:0000256" key="5">
    <source>
        <dbReference type="ARBA" id="ARBA00023125"/>
    </source>
</evidence>
<dbReference type="PANTHER" id="PTHR31992:SF316">
    <property type="entry name" value="DOF ZINC FINGER PROTEIN DOF1.2"/>
    <property type="match status" value="1"/>
</dbReference>
<name>A0A922D4R9_CARIL</name>
<evidence type="ECO:0000256" key="1">
    <source>
        <dbReference type="ARBA" id="ARBA00022723"/>
    </source>
</evidence>
<keyword evidence="2 8" id="KW-0863">Zinc-finger</keyword>
<keyword evidence="4 9" id="KW-0805">Transcription regulation</keyword>
<accession>A0A922D4R9</accession>
<evidence type="ECO:0000256" key="7">
    <source>
        <dbReference type="ARBA" id="ARBA00023242"/>
    </source>
</evidence>
<evidence type="ECO:0000256" key="3">
    <source>
        <dbReference type="ARBA" id="ARBA00022833"/>
    </source>
</evidence>
<organism evidence="11 12">
    <name type="scientific">Carya illinoinensis</name>
    <name type="common">Pecan</name>
    <dbReference type="NCBI Taxonomy" id="32201"/>
    <lineage>
        <taxon>Eukaryota</taxon>
        <taxon>Viridiplantae</taxon>
        <taxon>Streptophyta</taxon>
        <taxon>Embryophyta</taxon>
        <taxon>Tracheophyta</taxon>
        <taxon>Spermatophyta</taxon>
        <taxon>Magnoliopsida</taxon>
        <taxon>eudicotyledons</taxon>
        <taxon>Gunneridae</taxon>
        <taxon>Pentapetalae</taxon>
        <taxon>rosids</taxon>
        <taxon>fabids</taxon>
        <taxon>Fagales</taxon>
        <taxon>Juglandaceae</taxon>
        <taxon>Carya</taxon>
    </lineage>
</organism>
<protein>
    <recommendedName>
        <fullName evidence="9">Dof zinc finger protein</fullName>
    </recommendedName>
</protein>
<evidence type="ECO:0000256" key="2">
    <source>
        <dbReference type="ARBA" id="ARBA00022771"/>
    </source>
</evidence>